<evidence type="ECO:0000256" key="7">
    <source>
        <dbReference type="ARBA" id="ARBA00023136"/>
    </source>
</evidence>
<evidence type="ECO:0000256" key="2">
    <source>
        <dbReference type="ARBA" id="ARBA00004141"/>
    </source>
</evidence>
<comment type="caution">
    <text evidence="10">The sequence shown here is derived from an EMBL/GenBank/DDBJ whole genome shotgun (WGS) entry which is preliminary data.</text>
</comment>
<comment type="function">
    <text evidence="1">May be specifically involved in the processing, transport, and/or maturation of the MADH beta-subunit.</text>
</comment>
<comment type="pathway">
    <text evidence="3">One-carbon metabolism; methylamine degradation.</text>
</comment>
<reference evidence="10" key="1">
    <citation type="submission" date="2021-05" db="EMBL/GenBank/DDBJ databases">
        <title>Genome of Sphingobium sp. strain.</title>
        <authorList>
            <person name="Fan R."/>
        </authorList>
    </citation>
    <scope>NUCLEOTIDE SEQUENCE</scope>
    <source>
        <strain evidence="10">H33</strain>
    </source>
</reference>
<evidence type="ECO:0000256" key="6">
    <source>
        <dbReference type="ARBA" id="ARBA00022989"/>
    </source>
</evidence>
<sequence length="177" mass="17977">MATALSVTGLAASIGIGLIFTTAGIVKLRHRRLLPGVIANYRLLPDALVSPAATLLPLAEILIGAALIAGLRPVPALLGIALLGLFALAMAINILRGRSHISCGCGRPELSQSLSWTLVLRNLLFGAALLLRLPELATLAGIDLVTAVAAGLSLALLAALMSSIGAIGTAPALASRR</sequence>
<evidence type="ECO:0000256" key="4">
    <source>
        <dbReference type="ARBA" id="ARBA00019078"/>
    </source>
</evidence>
<keyword evidence="6 8" id="KW-1133">Transmembrane helix</keyword>
<comment type="subcellular location">
    <subcellularLocation>
        <location evidence="2">Membrane</location>
        <topology evidence="2">Multi-pass membrane protein</topology>
    </subcellularLocation>
</comment>
<gene>
    <name evidence="10" type="ORF">KK488_10045</name>
</gene>
<evidence type="ECO:0000256" key="5">
    <source>
        <dbReference type="ARBA" id="ARBA00022692"/>
    </source>
</evidence>
<keyword evidence="7 8" id="KW-0472">Membrane</keyword>
<evidence type="ECO:0000259" key="9">
    <source>
        <dbReference type="Pfam" id="PF07291"/>
    </source>
</evidence>
<dbReference type="Proteomes" id="UP001138757">
    <property type="component" value="Unassembled WGS sequence"/>
</dbReference>
<keyword evidence="11" id="KW-1185">Reference proteome</keyword>
<dbReference type="GO" id="GO:0030416">
    <property type="term" value="P:methylamine metabolic process"/>
    <property type="evidence" value="ECO:0007669"/>
    <property type="project" value="InterPro"/>
</dbReference>
<dbReference type="GO" id="GO:0016020">
    <property type="term" value="C:membrane"/>
    <property type="evidence" value="ECO:0007669"/>
    <property type="project" value="UniProtKB-SubCell"/>
</dbReference>
<name>A0A9X1DCD1_9SPHN</name>
<proteinExistence type="predicted"/>
<evidence type="ECO:0000256" key="3">
    <source>
        <dbReference type="ARBA" id="ARBA00004856"/>
    </source>
</evidence>
<keyword evidence="5 8" id="KW-0812">Transmembrane</keyword>
<feature type="transmembrane region" description="Helical" evidence="8">
    <location>
        <begin position="6"/>
        <end position="26"/>
    </location>
</feature>
<protein>
    <recommendedName>
        <fullName evidence="4">Methylamine utilization protein MauE</fullName>
    </recommendedName>
</protein>
<accession>A0A9X1DCD1</accession>
<dbReference type="Pfam" id="PF07291">
    <property type="entry name" value="MauE"/>
    <property type="match status" value="1"/>
</dbReference>
<feature type="transmembrane region" description="Helical" evidence="8">
    <location>
        <begin position="116"/>
        <end position="133"/>
    </location>
</feature>
<evidence type="ECO:0000256" key="8">
    <source>
        <dbReference type="SAM" id="Phobius"/>
    </source>
</evidence>
<evidence type="ECO:0000256" key="1">
    <source>
        <dbReference type="ARBA" id="ARBA00003475"/>
    </source>
</evidence>
<feature type="transmembrane region" description="Helical" evidence="8">
    <location>
        <begin position="76"/>
        <end position="95"/>
    </location>
</feature>
<feature type="transmembrane region" description="Helical" evidence="8">
    <location>
        <begin position="47"/>
        <end position="70"/>
    </location>
</feature>
<organism evidence="10 11">
    <name type="scientific">Sphingobium nicotianae</name>
    <dbReference type="NCBI Taxonomy" id="2782607"/>
    <lineage>
        <taxon>Bacteria</taxon>
        <taxon>Pseudomonadati</taxon>
        <taxon>Pseudomonadota</taxon>
        <taxon>Alphaproteobacteria</taxon>
        <taxon>Sphingomonadales</taxon>
        <taxon>Sphingomonadaceae</taxon>
        <taxon>Sphingobium</taxon>
    </lineage>
</organism>
<feature type="transmembrane region" description="Helical" evidence="8">
    <location>
        <begin position="145"/>
        <end position="174"/>
    </location>
</feature>
<feature type="domain" description="Methylamine utilisation protein MauE" evidence="9">
    <location>
        <begin position="8"/>
        <end position="131"/>
    </location>
</feature>
<dbReference type="EMBL" id="JAHGAW010000006">
    <property type="protein sequence ID" value="MBT2187284.1"/>
    <property type="molecule type" value="Genomic_DNA"/>
</dbReference>
<dbReference type="InterPro" id="IPR009908">
    <property type="entry name" value="Methylamine_util_MauE"/>
</dbReference>
<dbReference type="AlphaFoldDB" id="A0A9X1DCD1"/>
<evidence type="ECO:0000313" key="10">
    <source>
        <dbReference type="EMBL" id="MBT2187284.1"/>
    </source>
</evidence>
<evidence type="ECO:0000313" key="11">
    <source>
        <dbReference type="Proteomes" id="UP001138757"/>
    </source>
</evidence>